<dbReference type="PROSITE" id="PS50943">
    <property type="entry name" value="HTH_CROC1"/>
    <property type="match status" value="1"/>
</dbReference>
<dbReference type="PANTHER" id="PTHR46558:SF4">
    <property type="entry name" value="DNA-BIDING PHAGE PROTEIN"/>
    <property type="match status" value="1"/>
</dbReference>
<organism evidence="4">
    <name type="scientific">Liquorilactobacillus capillatus</name>
    <dbReference type="NCBI Taxonomy" id="480931"/>
    <lineage>
        <taxon>Bacteria</taxon>
        <taxon>Bacillati</taxon>
        <taxon>Bacillota</taxon>
        <taxon>Bacilli</taxon>
        <taxon>Lactobacillales</taxon>
        <taxon>Lactobacillaceae</taxon>
        <taxon>Liquorilactobacillus</taxon>
    </lineage>
</organism>
<dbReference type="InterPro" id="IPR001387">
    <property type="entry name" value="Cro/C1-type_HTH"/>
</dbReference>
<feature type="transmembrane region" description="Helical" evidence="2">
    <location>
        <begin position="103"/>
        <end position="122"/>
    </location>
</feature>
<keyword evidence="2" id="KW-0812">Transmembrane</keyword>
<keyword evidence="2" id="KW-0472">Membrane</keyword>
<dbReference type="CDD" id="cd00093">
    <property type="entry name" value="HTH_XRE"/>
    <property type="match status" value="1"/>
</dbReference>
<name>A0A0A7RGZ5_9LACO</name>
<dbReference type="PANTHER" id="PTHR46558">
    <property type="entry name" value="TRACRIPTIONAL REGULATORY PROTEIN-RELATED-RELATED"/>
    <property type="match status" value="1"/>
</dbReference>
<feature type="domain" description="HTH cro/C1-type" evidence="3">
    <location>
        <begin position="9"/>
        <end position="63"/>
    </location>
</feature>
<accession>A0A0A7RGZ5</accession>
<dbReference type="SUPFAM" id="SSF47413">
    <property type="entry name" value="lambda repressor-like DNA-binding domains"/>
    <property type="match status" value="1"/>
</dbReference>
<evidence type="ECO:0000256" key="1">
    <source>
        <dbReference type="ARBA" id="ARBA00023125"/>
    </source>
</evidence>
<dbReference type="GO" id="GO:0003677">
    <property type="term" value="F:DNA binding"/>
    <property type="evidence" value="ECO:0007669"/>
    <property type="project" value="UniProtKB-KW"/>
</dbReference>
<protein>
    <submittedName>
        <fullName evidence="4">Transcriptional regulator</fullName>
    </submittedName>
</protein>
<proteinExistence type="predicted"/>
<dbReference type="InterPro" id="IPR010982">
    <property type="entry name" value="Lambda_DNA-bd_dom_sf"/>
</dbReference>
<evidence type="ECO:0000313" key="4">
    <source>
        <dbReference type="EMBL" id="AJA33844.1"/>
    </source>
</evidence>
<dbReference type="Gene3D" id="1.10.260.40">
    <property type="entry name" value="lambda repressor-like DNA-binding domains"/>
    <property type="match status" value="1"/>
</dbReference>
<dbReference type="SMART" id="SM00530">
    <property type="entry name" value="HTH_XRE"/>
    <property type="match status" value="1"/>
</dbReference>
<dbReference type="AlphaFoldDB" id="A0A0A7RGZ5"/>
<dbReference type="EMBL" id="KM886862">
    <property type="protein sequence ID" value="AJA33844.1"/>
    <property type="molecule type" value="Genomic_DNA"/>
</dbReference>
<keyword evidence="2" id="KW-1133">Transmembrane helix</keyword>
<sequence>MELLFPNQLKKYRKKAQMSQEDLATKLHISRQAISRWEAGDATPDLSNLIKLAELFNCSLDNLVLGLEQPDNSTEKIDPNEFIFDPRDGKYIRRHHPLNFWEFLVKYWWLIFVIGGWLSWFIPEIVDAFR</sequence>
<reference evidence="4" key="1">
    <citation type="journal article" date="2014" name="Appl. Environ. Microbiol.">
        <title>Detection and genomic characterization of motility in Lactobacillus curvatus: confirmation of motility in a species outside the Lactobacillus salivarius clade.</title>
        <authorList>
            <person name="Cousin F.J."/>
            <person name="Lynch S.M."/>
            <person name="Harris H.M."/>
            <person name="McCann A."/>
            <person name="Lynch D.B."/>
            <person name="Neville B.A."/>
            <person name="Irisawa T."/>
            <person name="Okada S."/>
            <person name="Endo A."/>
            <person name="O'Toole P.W."/>
        </authorList>
    </citation>
    <scope>NUCLEOTIDE SEQUENCE</scope>
    <source>
        <strain evidence="4">DSM 19910</strain>
    </source>
</reference>
<dbReference type="Pfam" id="PF01381">
    <property type="entry name" value="HTH_3"/>
    <property type="match status" value="1"/>
</dbReference>
<evidence type="ECO:0000256" key="2">
    <source>
        <dbReference type="SAM" id="Phobius"/>
    </source>
</evidence>
<keyword evidence="1" id="KW-0238">DNA-binding</keyword>
<evidence type="ECO:0000259" key="3">
    <source>
        <dbReference type="PROSITE" id="PS50943"/>
    </source>
</evidence>